<reference evidence="2 3" key="1">
    <citation type="submission" date="2016-08" db="EMBL/GenBank/DDBJ databases">
        <title>Genomes of anaerobic fungi encode conserved fungal cellulosomes for biomass hydrolysis.</title>
        <authorList>
            <consortium name="DOE Joint Genome Institute"/>
            <person name="Haitjema C.H."/>
            <person name="Gilmore S.P."/>
            <person name="Henske J.K."/>
            <person name="Solomon K.V."/>
            <person name="De Groot R."/>
            <person name="Kuo A."/>
            <person name="Mondo S.J."/>
            <person name="Salamov A.A."/>
            <person name="Labutti K."/>
            <person name="Zhao Z."/>
            <person name="Chiniquy J."/>
            <person name="Barry K."/>
            <person name="Brewer H.M."/>
            <person name="Purvine S.O."/>
            <person name="Wright A.T."/>
            <person name="Boxma B."/>
            <person name="Van Alen T."/>
            <person name="Hackstein J.H."/>
            <person name="Baker S.E."/>
            <person name="Grigoriev I.V."/>
            <person name="O'Malley M.A."/>
        </authorList>
    </citation>
    <scope>NUCLEOTIDE SEQUENCE [LARGE SCALE GENOMIC DNA]</scope>
    <source>
        <strain evidence="3">finn</strain>
    </source>
</reference>
<evidence type="ECO:0000313" key="3">
    <source>
        <dbReference type="Proteomes" id="UP000193719"/>
    </source>
</evidence>
<reference evidence="2 3" key="2">
    <citation type="submission" date="2016-08" db="EMBL/GenBank/DDBJ databases">
        <title>Pervasive Adenine N6-methylation of Active Genes in Fungi.</title>
        <authorList>
            <consortium name="DOE Joint Genome Institute"/>
            <person name="Mondo S.J."/>
            <person name="Dannebaum R.O."/>
            <person name="Kuo R.C."/>
            <person name="Labutti K."/>
            <person name="Haridas S."/>
            <person name="Kuo A."/>
            <person name="Salamov A."/>
            <person name="Ahrendt S.R."/>
            <person name="Lipzen A."/>
            <person name="Sullivan W."/>
            <person name="Andreopoulos W.B."/>
            <person name="Clum A."/>
            <person name="Lindquist E."/>
            <person name="Daum C."/>
            <person name="Ramamoorthy G.K."/>
            <person name="Gryganskyi A."/>
            <person name="Culley D."/>
            <person name="Magnuson J.K."/>
            <person name="James T.Y."/>
            <person name="O'Malley M.A."/>
            <person name="Stajich J.E."/>
            <person name="Spatafora J.W."/>
            <person name="Visel A."/>
            <person name="Grigoriev I.V."/>
        </authorList>
    </citation>
    <scope>NUCLEOTIDE SEQUENCE [LARGE SCALE GENOMIC DNA]</scope>
    <source>
        <strain evidence="3">finn</strain>
    </source>
</reference>
<gene>
    <name evidence="2" type="ORF">BCR36DRAFT_371205</name>
</gene>
<dbReference type="AlphaFoldDB" id="A0A1Y1V734"/>
<name>A0A1Y1V734_9FUNG</name>
<dbReference type="Proteomes" id="UP000193719">
    <property type="component" value="Unassembled WGS sequence"/>
</dbReference>
<accession>A0A1Y1V734</accession>
<organism evidence="2 3">
    <name type="scientific">Piromyces finnis</name>
    <dbReference type="NCBI Taxonomy" id="1754191"/>
    <lineage>
        <taxon>Eukaryota</taxon>
        <taxon>Fungi</taxon>
        <taxon>Fungi incertae sedis</taxon>
        <taxon>Chytridiomycota</taxon>
        <taxon>Chytridiomycota incertae sedis</taxon>
        <taxon>Neocallimastigomycetes</taxon>
        <taxon>Neocallimastigales</taxon>
        <taxon>Neocallimastigaceae</taxon>
        <taxon>Piromyces</taxon>
    </lineage>
</organism>
<evidence type="ECO:0000256" key="1">
    <source>
        <dbReference type="SAM" id="MobiDB-lite"/>
    </source>
</evidence>
<feature type="region of interest" description="Disordered" evidence="1">
    <location>
        <begin position="51"/>
        <end position="79"/>
    </location>
</feature>
<comment type="caution">
    <text evidence="2">The sequence shown here is derived from an EMBL/GenBank/DDBJ whole genome shotgun (WGS) entry which is preliminary data.</text>
</comment>
<dbReference type="EMBL" id="MCFH01000026">
    <property type="protein sequence ID" value="ORX48716.1"/>
    <property type="molecule type" value="Genomic_DNA"/>
</dbReference>
<keyword evidence="3" id="KW-1185">Reference proteome</keyword>
<sequence>MTDKIRNSKVESMEVDLHPTTINEIEEVYHNPSSSEGALSAVEQYLNNLTDDTPDNQTLETQNKNRYGGNSQIRSYNPSNSSAIAGITENKNQIEAMRLQIANKAENVEVQQLANVIDKNTVKPFDLTTVVGEVKEEIHNNKMSSAKVSDLIPIEHELNEQGKNIDFIRSVIYSFSLVTGLVTPS</sequence>
<evidence type="ECO:0000313" key="2">
    <source>
        <dbReference type="EMBL" id="ORX48716.1"/>
    </source>
</evidence>
<protein>
    <submittedName>
        <fullName evidence="2">Uncharacterized protein</fullName>
    </submittedName>
</protein>
<proteinExistence type="predicted"/>